<accession>A9A1R2</accession>
<sequence>MDEKDIRFLYQLLKLRKPLENISHKNMPSYNEHTKFVKSKPYQKWYIIFENKKKIGSTYISKQDEISMHFLPKFDSNKNMNHVLELILEKHPKSRYLANTNYKNKSLITFYKNNGFKLIQYTFELVKEKNLK</sequence>
<dbReference type="HOGENOM" id="CLU_1912409_0_0_2"/>
<name>A9A1R2_NITMS</name>
<dbReference type="Proteomes" id="UP000000792">
    <property type="component" value="Chromosome"/>
</dbReference>
<dbReference type="EnsemblBacteria" id="ABX12033">
    <property type="protein sequence ID" value="ABX12033"/>
    <property type="gene ID" value="Nmar_0133"/>
</dbReference>
<keyword evidence="2" id="KW-1185">Reference proteome</keyword>
<evidence type="ECO:0000313" key="2">
    <source>
        <dbReference type="Proteomes" id="UP000000792"/>
    </source>
</evidence>
<protein>
    <recommendedName>
        <fullName evidence="3">N-acetyltransferase domain-containing protein</fullName>
    </recommendedName>
</protein>
<gene>
    <name evidence="1" type="ordered locus">Nmar_0133</name>
</gene>
<dbReference type="SUPFAM" id="SSF55729">
    <property type="entry name" value="Acyl-CoA N-acyltransferases (Nat)"/>
    <property type="match status" value="1"/>
</dbReference>
<dbReference type="STRING" id="436308.Nmar_0133"/>
<dbReference type="KEGG" id="nmr:Nmar_0133"/>
<dbReference type="eggNOG" id="arCOG00830">
    <property type="taxonomic scope" value="Archaea"/>
</dbReference>
<dbReference type="InParanoid" id="A9A1R2"/>
<reference evidence="1 2" key="1">
    <citation type="journal article" date="2010" name="Proc. Natl. Acad. Sci. U.S.A.">
        <title>Nitrosopumilus maritimus genome reveals unique mechanisms for nitrification and autotrophy in globally distributed marine crenarchaea.</title>
        <authorList>
            <person name="Walker C.B."/>
            <person name="de la Torre J.R."/>
            <person name="Klotz M.G."/>
            <person name="Urakawa H."/>
            <person name="Pinel N."/>
            <person name="Arp D.J."/>
            <person name="Brochier-Armanet C."/>
            <person name="Chain P.S."/>
            <person name="Chan P.P."/>
            <person name="Gollabgir A."/>
            <person name="Hemp J."/>
            <person name="Hugler M."/>
            <person name="Karr E.A."/>
            <person name="Konneke M."/>
            <person name="Shin M."/>
            <person name="Lawton T.J."/>
            <person name="Lowe T."/>
            <person name="Martens-Habbena W."/>
            <person name="Sayavedra-Soto L.A."/>
            <person name="Lang D."/>
            <person name="Sievert S.M."/>
            <person name="Rosenzweig A.C."/>
            <person name="Manning G."/>
            <person name="Stahl D.A."/>
        </authorList>
    </citation>
    <scope>NUCLEOTIDE SEQUENCE [LARGE SCALE GENOMIC DNA]</scope>
    <source>
        <strain evidence="1 2">SCM1</strain>
    </source>
</reference>
<evidence type="ECO:0008006" key="3">
    <source>
        <dbReference type="Google" id="ProtNLM"/>
    </source>
</evidence>
<dbReference type="AlphaFoldDB" id="A9A1R2"/>
<evidence type="ECO:0000313" key="1">
    <source>
        <dbReference type="EMBL" id="ABX12033.1"/>
    </source>
</evidence>
<organism evidence="1 2">
    <name type="scientific">Nitrosopumilus maritimus (strain SCM1)</name>
    <dbReference type="NCBI Taxonomy" id="436308"/>
    <lineage>
        <taxon>Archaea</taxon>
        <taxon>Nitrososphaerota</taxon>
        <taxon>Nitrososphaeria</taxon>
        <taxon>Nitrosopumilales</taxon>
        <taxon>Nitrosopumilaceae</taxon>
        <taxon>Nitrosopumilus</taxon>
    </lineage>
</organism>
<dbReference type="EMBL" id="CP000866">
    <property type="protein sequence ID" value="ABX12033.1"/>
    <property type="molecule type" value="Genomic_DNA"/>
</dbReference>
<dbReference type="InterPro" id="IPR016181">
    <property type="entry name" value="Acyl_CoA_acyltransferase"/>
</dbReference>
<dbReference type="Gene3D" id="3.40.630.30">
    <property type="match status" value="1"/>
</dbReference>
<proteinExistence type="predicted"/>